<protein>
    <recommendedName>
        <fullName evidence="2">Peptidase M56 domain-containing protein</fullName>
    </recommendedName>
</protein>
<dbReference type="Pfam" id="PF05569">
    <property type="entry name" value="Peptidase_M56"/>
    <property type="match status" value="1"/>
</dbReference>
<feature type="transmembrane region" description="Helical" evidence="1">
    <location>
        <begin position="126"/>
        <end position="145"/>
    </location>
</feature>
<dbReference type="AlphaFoldDB" id="A0A9X5H600"/>
<evidence type="ECO:0000313" key="4">
    <source>
        <dbReference type="Proteomes" id="UP000474104"/>
    </source>
</evidence>
<evidence type="ECO:0000313" key="3">
    <source>
        <dbReference type="EMBL" id="NDO70567.1"/>
    </source>
</evidence>
<organism evidence="3 4">
    <name type="scientific">Schaedlerella arabinosiphila</name>
    <dbReference type="NCBI Taxonomy" id="2044587"/>
    <lineage>
        <taxon>Bacteria</taxon>
        <taxon>Bacillati</taxon>
        <taxon>Bacillota</taxon>
        <taxon>Clostridia</taxon>
        <taxon>Lachnospirales</taxon>
        <taxon>Lachnospiraceae</taxon>
        <taxon>Schaedlerella</taxon>
    </lineage>
</organism>
<feature type="transmembrane region" description="Helical" evidence="1">
    <location>
        <begin position="217"/>
        <end position="238"/>
    </location>
</feature>
<feature type="transmembrane region" description="Helical" evidence="1">
    <location>
        <begin position="51"/>
        <end position="75"/>
    </location>
</feature>
<feature type="domain" description="Peptidase M56" evidence="2">
    <location>
        <begin position="139"/>
        <end position="279"/>
    </location>
</feature>
<dbReference type="Proteomes" id="UP000474104">
    <property type="component" value="Unassembled WGS sequence"/>
</dbReference>
<proteinExistence type="predicted"/>
<keyword evidence="1" id="KW-0472">Membrane</keyword>
<dbReference type="InterPro" id="IPR052173">
    <property type="entry name" value="Beta-lactam_resp_regulator"/>
</dbReference>
<comment type="caution">
    <text evidence="3">The sequence shown here is derived from an EMBL/GenBank/DDBJ whole genome shotgun (WGS) entry which is preliminary data.</text>
</comment>
<reference evidence="3 4" key="1">
    <citation type="submission" date="2019-07" db="EMBL/GenBank/DDBJ databases">
        <title>Draft genome sequences of 15 bacterial species constituting the stable defined intestinal microbiota of the GM15 gnotobiotic mouse model.</title>
        <authorList>
            <person name="Elie C."/>
            <person name="Mathieu A."/>
            <person name="Saliou A."/>
            <person name="Darnaud M."/>
            <person name="Leulier F."/>
            <person name="Tamellini A."/>
        </authorList>
    </citation>
    <scope>NUCLEOTIDE SEQUENCE [LARGE SCALE GENOMIC DNA]</scope>
    <source>
        <strain evidence="4">ASF 502</strain>
    </source>
</reference>
<accession>A0A9X5H600</accession>
<dbReference type="EMBL" id="VIRB01000112">
    <property type="protein sequence ID" value="NDO70567.1"/>
    <property type="molecule type" value="Genomic_DNA"/>
</dbReference>
<feature type="transmembrane region" description="Helical" evidence="1">
    <location>
        <begin position="87"/>
        <end position="106"/>
    </location>
</feature>
<keyword evidence="1" id="KW-0812">Transmembrane</keyword>
<evidence type="ECO:0000256" key="1">
    <source>
        <dbReference type="SAM" id="Phobius"/>
    </source>
</evidence>
<keyword evidence="1" id="KW-1133">Transmembrane helix</keyword>
<dbReference type="PANTHER" id="PTHR34978:SF3">
    <property type="entry name" value="SLR0241 PROTEIN"/>
    <property type="match status" value="1"/>
</dbReference>
<gene>
    <name evidence="3" type="ORF">FMM80_18730</name>
</gene>
<dbReference type="InterPro" id="IPR008756">
    <property type="entry name" value="Peptidase_M56"/>
</dbReference>
<sequence length="453" mass="52394">MYNNFGRLGRTGRGTEEYFRSLQVFRNRQGEGRSGQMTDSLMLETLDFMTAYFGVLLGQCALISFFLFPLIFLLREILFRKNIFLKGMSWGLLLLTPFLGKLKIIYEEDLFRRLLDCWNIPCMNCWWVRYGYLFGMIVCAVFLFSGRKRLVKFVKQMKRVQICGQEVRINKLAATPFTAGLFCPDIVVPEVMQKEMEKEELEVILMHENNHIRLGHLWYYLLWDLLQILLWPNVFFGICRKYFQQDFEEICDRITIQKSGKNVYDYGMLLLKSIQILGNGKSGTEGGGVAATFAGEGDYGELRQRILKVSAFRPYSKPAVVAWGVAGIMMLAGVFFLVIHSSYPRYVEENYIVVKENNKDPIVILDSEEYAHALSWDDSRVLIHRVAMDRLLEKYGVEGKQFWLGFGGYSKIPKIGSGGNCVEVDYRGKEEILQIPYSNSENNFWIALVKQMP</sequence>
<name>A0A9X5H600_9FIRM</name>
<feature type="transmembrane region" description="Helical" evidence="1">
    <location>
        <begin position="320"/>
        <end position="339"/>
    </location>
</feature>
<evidence type="ECO:0000259" key="2">
    <source>
        <dbReference type="Pfam" id="PF05569"/>
    </source>
</evidence>
<dbReference type="PANTHER" id="PTHR34978">
    <property type="entry name" value="POSSIBLE SENSOR-TRANSDUCER PROTEIN BLAR"/>
    <property type="match status" value="1"/>
</dbReference>